<organism evidence="1">
    <name type="scientific">Arundo donax</name>
    <name type="common">Giant reed</name>
    <name type="synonym">Donax arundinaceus</name>
    <dbReference type="NCBI Taxonomy" id="35708"/>
    <lineage>
        <taxon>Eukaryota</taxon>
        <taxon>Viridiplantae</taxon>
        <taxon>Streptophyta</taxon>
        <taxon>Embryophyta</taxon>
        <taxon>Tracheophyta</taxon>
        <taxon>Spermatophyta</taxon>
        <taxon>Magnoliopsida</taxon>
        <taxon>Liliopsida</taxon>
        <taxon>Poales</taxon>
        <taxon>Poaceae</taxon>
        <taxon>PACMAD clade</taxon>
        <taxon>Arundinoideae</taxon>
        <taxon>Arundineae</taxon>
        <taxon>Arundo</taxon>
    </lineage>
</organism>
<evidence type="ECO:0000313" key="1">
    <source>
        <dbReference type="EMBL" id="JAE26472.1"/>
    </source>
</evidence>
<sequence length="67" mass="7797">MKRSLFCRQSFALPFRIDGHHLIRKFGVLFSVLDIAMRQADGWHLVLRQASWPGGHLLEQCFFIQAV</sequence>
<reference evidence="1" key="1">
    <citation type="submission" date="2014-09" db="EMBL/GenBank/DDBJ databases">
        <authorList>
            <person name="Magalhaes I.L.F."/>
            <person name="Oliveira U."/>
            <person name="Santos F.R."/>
            <person name="Vidigal T.H.D.A."/>
            <person name="Brescovit A.D."/>
            <person name="Santos A.J."/>
        </authorList>
    </citation>
    <scope>NUCLEOTIDE SEQUENCE</scope>
    <source>
        <tissue evidence="1">Shoot tissue taken approximately 20 cm above the soil surface</tissue>
    </source>
</reference>
<proteinExistence type="predicted"/>
<reference evidence="1" key="2">
    <citation type="journal article" date="2015" name="Data Brief">
        <title>Shoot transcriptome of the giant reed, Arundo donax.</title>
        <authorList>
            <person name="Barrero R.A."/>
            <person name="Guerrero F.D."/>
            <person name="Moolhuijzen P."/>
            <person name="Goolsby J.A."/>
            <person name="Tidwell J."/>
            <person name="Bellgard S.E."/>
            <person name="Bellgard M.I."/>
        </authorList>
    </citation>
    <scope>NUCLEOTIDE SEQUENCE</scope>
    <source>
        <tissue evidence="1">Shoot tissue taken approximately 20 cm above the soil surface</tissue>
    </source>
</reference>
<protein>
    <submittedName>
        <fullName evidence="1">Uncharacterized protein</fullName>
    </submittedName>
</protein>
<accession>A0A0A9GPQ4</accession>
<name>A0A0A9GPQ4_ARUDO</name>
<dbReference type="EMBL" id="GBRH01171424">
    <property type="protein sequence ID" value="JAE26472.1"/>
    <property type="molecule type" value="Transcribed_RNA"/>
</dbReference>
<dbReference type="AlphaFoldDB" id="A0A0A9GPQ4"/>